<dbReference type="EMBL" id="BAABBM010000001">
    <property type="protein sequence ID" value="GAA3899078.1"/>
    <property type="molecule type" value="Genomic_DNA"/>
</dbReference>
<dbReference type="RefSeq" id="WP_344699297.1">
    <property type="nucleotide sequence ID" value="NZ_BAABBM010000001.1"/>
</dbReference>
<dbReference type="InterPro" id="IPR003439">
    <property type="entry name" value="ABC_transporter-like_ATP-bd"/>
</dbReference>
<proteinExistence type="predicted"/>
<dbReference type="Proteomes" id="UP001500827">
    <property type="component" value="Unassembled WGS sequence"/>
</dbReference>
<name>A0ABP7LGD7_9SPHN</name>
<dbReference type="Pfam" id="PF00005">
    <property type="entry name" value="ABC_tran"/>
    <property type="match status" value="1"/>
</dbReference>
<dbReference type="GO" id="GO:0005524">
    <property type="term" value="F:ATP binding"/>
    <property type="evidence" value="ECO:0007669"/>
    <property type="project" value="UniProtKB-KW"/>
</dbReference>
<evidence type="ECO:0000313" key="6">
    <source>
        <dbReference type="Proteomes" id="UP001500827"/>
    </source>
</evidence>
<dbReference type="PROSITE" id="PS00211">
    <property type="entry name" value="ABC_TRANSPORTER_1"/>
    <property type="match status" value="1"/>
</dbReference>
<dbReference type="SMART" id="SM00382">
    <property type="entry name" value="AAA"/>
    <property type="match status" value="1"/>
</dbReference>
<keyword evidence="3 5" id="KW-0067">ATP-binding</keyword>
<feature type="domain" description="ABC transporter" evidence="4">
    <location>
        <begin position="6"/>
        <end position="235"/>
    </location>
</feature>
<dbReference type="InterPro" id="IPR017871">
    <property type="entry name" value="ABC_transporter-like_CS"/>
</dbReference>
<reference evidence="6" key="1">
    <citation type="journal article" date="2019" name="Int. J. Syst. Evol. Microbiol.">
        <title>The Global Catalogue of Microorganisms (GCM) 10K type strain sequencing project: providing services to taxonomists for standard genome sequencing and annotation.</title>
        <authorList>
            <consortium name="The Broad Institute Genomics Platform"/>
            <consortium name="The Broad Institute Genome Sequencing Center for Infectious Disease"/>
            <person name="Wu L."/>
            <person name="Ma J."/>
        </authorList>
    </citation>
    <scope>NUCLEOTIDE SEQUENCE [LARGE SCALE GENOMIC DNA]</scope>
    <source>
        <strain evidence="6">JCM 17543</strain>
    </source>
</reference>
<comment type="caution">
    <text evidence="5">The sequence shown here is derived from an EMBL/GenBank/DDBJ whole genome shotgun (WGS) entry which is preliminary data.</text>
</comment>
<protein>
    <submittedName>
        <fullName evidence="5">ABC transporter ATP-binding protein</fullName>
    </submittedName>
</protein>
<sequence length="308" mass="33686">MTDAAIRIENLSKTYAGGKQALNDVSFEVPRGQIFGLLGPNGAGKSTLINILAGLVVKSGGKVTVWGFDIDEHPRNAKRSIGVVPQEIIFDPFFTPRETLEIQAGLYGIAPNERQSDALLAAMHLTDKAKAYSRTLSGGMKRRLLVAKAMVHSPPILVLDEPTAGVDVELRRQLWDYVHKLHAQGVTIVLTTHYLEEAEQLCDRIAIINHGKVIANEPTRELISKAQEKAVVVTFDRDIVTVPTNACFENIALIDERTLEITYRKDKVNAGQVLTALTADGHGIIDVSTRDPDLEDVFLSLTSETQAA</sequence>
<organism evidence="5 6">
    <name type="scientific">Sphingomonas limnosediminicola</name>
    <dbReference type="NCBI Taxonomy" id="940133"/>
    <lineage>
        <taxon>Bacteria</taxon>
        <taxon>Pseudomonadati</taxon>
        <taxon>Pseudomonadota</taxon>
        <taxon>Alphaproteobacteria</taxon>
        <taxon>Sphingomonadales</taxon>
        <taxon>Sphingomonadaceae</taxon>
        <taxon>Sphingomonas</taxon>
    </lineage>
</organism>
<dbReference type="Gene3D" id="3.40.50.300">
    <property type="entry name" value="P-loop containing nucleotide triphosphate hydrolases"/>
    <property type="match status" value="1"/>
</dbReference>
<evidence type="ECO:0000256" key="3">
    <source>
        <dbReference type="ARBA" id="ARBA00022840"/>
    </source>
</evidence>
<keyword evidence="1" id="KW-0813">Transport</keyword>
<dbReference type="InterPro" id="IPR003593">
    <property type="entry name" value="AAA+_ATPase"/>
</dbReference>
<dbReference type="PANTHER" id="PTHR42711">
    <property type="entry name" value="ABC TRANSPORTER ATP-BINDING PROTEIN"/>
    <property type="match status" value="1"/>
</dbReference>
<dbReference type="SUPFAM" id="SSF52540">
    <property type="entry name" value="P-loop containing nucleoside triphosphate hydrolases"/>
    <property type="match status" value="1"/>
</dbReference>
<evidence type="ECO:0000259" key="4">
    <source>
        <dbReference type="PROSITE" id="PS50893"/>
    </source>
</evidence>
<evidence type="ECO:0000256" key="2">
    <source>
        <dbReference type="ARBA" id="ARBA00022741"/>
    </source>
</evidence>
<evidence type="ECO:0000313" key="5">
    <source>
        <dbReference type="EMBL" id="GAA3899078.1"/>
    </source>
</evidence>
<keyword evidence="2" id="KW-0547">Nucleotide-binding</keyword>
<keyword evidence="6" id="KW-1185">Reference proteome</keyword>
<dbReference type="PROSITE" id="PS50893">
    <property type="entry name" value="ABC_TRANSPORTER_2"/>
    <property type="match status" value="1"/>
</dbReference>
<accession>A0ABP7LGD7</accession>
<gene>
    <name evidence="5" type="ORF">GCM10022276_17460</name>
</gene>
<dbReference type="InterPro" id="IPR050763">
    <property type="entry name" value="ABC_transporter_ATP-binding"/>
</dbReference>
<evidence type="ECO:0000256" key="1">
    <source>
        <dbReference type="ARBA" id="ARBA00022448"/>
    </source>
</evidence>
<dbReference type="InterPro" id="IPR027417">
    <property type="entry name" value="P-loop_NTPase"/>
</dbReference>
<dbReference type="PANTHER" id="PTHR42711:SF15">
    <property type="entry name" value="ABC-TYPE MULTIDRUG TRANSPORT SYSTEM, ATPASE COMPONENT"/>
    <property type="match status" value="1"/>
</dbReference>